<dbReference type="CDD" id="cd01948">
    <property type="entry name" value="EAL"/>
    <property type="match status" value="1"/>
</dbReference>
<reference evidence="3 4" key="1">
    <citation type="submission" date="2020-02" db="EMBL/GenBank/DDBJ databases">
        <title>Genome sequencing of Aeromonas rivipollensis.</title>
        <authorList>
            <person name="Fono-Tamo Ubani E.K."/>
            <person name="Lekota K.E."/>
        </authorList>
    </citation>
    <scope>NUCLEOTIDE SEQUENCE [LARGE SCALE GENOMIC DNA]</scope>
    <source>
        <strain evidence="3 4">G87</strain>
    </source>
</reference>
<proteinExistence type="predicted"/>
<dbReference type="InterPro" id="IPR050706">
    <property type="entry name" value="Cyclic-di-GMP_PDE-like"/>
</dbReference>
<feature type="transmembrane region" description="Helical" evidence="1">
    <location>
        <begin position="229"/>
        <end position="247"/>
    </location>
</feature>
<dbReference type="Gene3D" id="3.20.20.450">
    <property type="entry name" value="EAL domain"/>
    <property type="match status" value="1"/>
</dbReference>
<evidence type="ECO:0000259" key="2">
    <source>
        <dbReference type="PROSITE" id="PS50883"/>
    </source>
</evidence>
<feature type="domain" description="EAL" evidence="2">
    <location>
        <begin position="251"/>
        <end position="497"/>
    </location>
</feature>
<evidence type="ECO:0000313" key="4">
    <source>
        <dbReference type="Proteomes" id="UP000480681"/>
    </source>
</evidence>
<evidence type="ECO:0000256" key="1">
    <source>
        <dbReference type="SAM" id="Phobius"/>
    </source>
</evidence>
<dbReference type="PANTHER" id="PTHR33121">
    <property type="entry name" value="CYCLIC DI-GMP PHOSPHODIESTERASE PDEF"/>
    <property type="match status" value="1"/>
</dbReference>
<dbReference type="SMART" id="SM00052">
    <property type="entry name" value="EAL"/>
    <property type="match status" value="1"/>
</dbReference>
<comment type="caution">
    <text evidence="3">The sequence shown here is derived from an EMBL/GenBank/DDBJ whole genome shotgun (WGS) entry which is preliminary data.</text>
</comment>
<gene>
    <name evidence="3" type="ORF">G4911_02245</name>
</gene>
<dbReference type="SUPFAM" id="SSF141868">
    <property type="entry name" value="EAL domain-like"/>
    <property type="match status" value="1"/>
</dbReference>
<dbReference type="InterPro" id="IPR001633">
    <property type="entry name" value="EAL_dom"/>
</dbReference>
<dbReference type="RefSeq" id="WP_163147266.1">
    <property type="nucleotide sequence ID" value="NZ_JAAIKZ010000004.1"/>
</dbReference>
<keyword evidence="1" id="KW-0812">Transmembrane</keyword>
<organism evidence="3 4">
    <name type="scientific">Aeromonas rivipollensis</name>
    <dbReference type="NCBI Taxonomy" id="948519"/>
    <lineage>
        <taxon>Bacteria</taxon>
        <taxon>Pseudomonadati</taxon>
        <taxon>Pseudomonadota</taxon>
        <taxon>Gammaproteobacteria</taxon>
        <taxon>Aeromonadales</taxon>
        <taxon>Aeromonadaceae</taxon>
        <taxon>Aeromonas</taxon>
    </lineage>
</organism>
<keyword evidence="1" id="KW-0472">Membrane</keyword>
<dbReference type="AlphaFoldDB" id="A0AAW9Y7B7"/>
<protein>
    <submittedName>
        <fullName evidence="3">EAL domain-containing protein</fullName>
    </submittedName>
</protein>
<keyword evidence="1" id="KW-1133">Transmembrane helix</keyword>
<accession>A0AAW9Y7B7</accession>
<dbReference type="Proteomes" id="UP000480681">
    <property type="component" value="Unassembled WGS sequence"/>
</dbReference>
<dbReference type="GO" id="GO:0071111">
    <property type="term" value="F:cyclic-guanylate-specific phosphodiesterase activity"/>
    <property type="evidence" value="ECO:0007669"/>
    <property type="project" value="InterPro"/>
</dbReference>
<evidence type="ECO:0000313" key="3">
    <source>
        <dbReference type="EMBL" id="NEX73598.1"/>
    </source>
</evidence>
<sequence length="502" mass="57589">MRNSILLFFLMFTIAILFVLNGHTLIERKVLEWRVWQQSKIILSQQKNRKLALDSAIGSLLHELDYTCSISDKAKLSATAMRSRYIMLLGVLTKDDNTCTSLGNEFSFSLDKKITNQQTDGRTDFFKVGNIIDAPRQLATAYTNSKGTLFFILGTDSFSNFLDNTCTGCFYVEFLVDGNAVFDVGDAAIKDEQYHNSYDYLQDGAHHAIRLYAGEALRINVKKYLRDQVFKYGTSLFIVFLVVVAIVKRKNNSLYAKLKRAIKVNEIYPHYQPVFNVECQRYVGAEVLVRWKYNNERISPLQFIPYAEEKKLIIPITELLIKRTTLDMQKLPNNLWYSINVSAKHFVDEGLIATLEKYREISAERISFEITERHPISDIESAKKQIDMLCSQGFNFKLDDFGTGYGGVAYLQKLGIRCIKIDKMFVDTIGTEDFKFGVLESIIAFGIESNYEMIAEGVETKEQADYLYSKGVFLHQGFYYAKPMSINKLLAFFNEESEMKDS</sequence>
<name>A0AAW9Y7B7_9GAMM</name>
<dbReference type="EMBL" id="JAAIKZ010000004">
    <property type="protein sequence ID" value="NEX73598.1"/>
    <property type="molecule type" value="Genomic_DNA"/>
</dbReference>
<dbReference type="PROSITE" id="PS50883">
    <property type="entry name" value="EAL"/>
    <property type="match status" value="1"/>
</dbReference>
<dbReference type="Pfam" id="PF00563">
    <property type="entry name" value="EAL"/>
    <property type="match status" value="1"/>
</dbReference>
<dbReference type="PANTHER" id="PTHR33121:SF56">
    <property type="entry name" value="SIGNALLING PROTEIN WITH EAL AND C2 DOMAINS"/>
    <property type="match status" value="1"/>
</dbReference>
<dbReference type="InterPro" id="IPR035919">
    <property type="entry name" value="EAL_sf"/>
</dbReference>